<evidence type="ECO:0000256" key="1">
    <source>
        <dbReference type="SAM" id="SignalP"/>
    </source>
</evidence>
<sequence length="410" mass="43908">MKKIKLVAYLSLSAAIAATPSFAFAAPGDPVVVAEGLTLDPIFDARLAYEHVDQPATDADSLTLRTRAGIELASDFGLSFLVETEATLGIINDYNDTNIGNGVEAFSVVADPENIELNRIQLKFSKKDMGSLTVGRQRLNIDDQRFVGSVGWRQNEQTFDAVSGSVTALKPLTLEATYAISQRTIFGADAGTREAFDGNFIFLGAGANLGPLNLKGFAYLLDFDAGQPVSLSSSATYGLRATAKLPIVEDFTLDLAGSYAVQEDYKANPNNYSVDYVAGSIGTAVAGFGLTLGYESLGSDGLGNRFQTPLATLHKFNGWADVFLSTPPAGLEDKYVSIAKKFDLLGGITASAAYHDFSSDIGSIDYGTEFDAALNFKINVISVGLKYANYNADSYAVDTEKFWLRLGYSF</sequence>
<evidence type="ECO:0000313" key="3">
    <source>
        <dbReference type="EMBL" id="NVD28628.1"/>
    </source>
</evidence>
<dbReference type="Proteomes" id="UP000652427">
    <property type="component" value="Unassembled WGS sequence"/>
</dbReference>
<dbReference type="InterPro" id="IPR025388">
    <property type="entry name" value="Alginate_export_dom"/>
</dbReference>
<comment type="caution">
    <text evidence="3">The sequence shown here is derived from an EMBL/GenBank/DDBJ whole genome shotgun (WGS) entry which is preliminary data.</text>
</comment>
<dbReference type="Pfam" id="PF13372">
    <property type="entry name" value="Alginate_exp"/>
    <property type="match status" value="1"/>
</dbReference>
<feature type="signal peptide" evidence="1">
    <location>
        <begin position="1"/>
        <end position="25"/>
    </location>
</feature>
<evidence type="ECO:0000313" key="4">
    <source>
        <dbReference type="Proteomes" id="UP000652427"/>
    </source>
</evidence>
<dbReference type="RefSeq" id="WP_176280051.1">
    <property type="nucleotide sequence ID" value="NZ_JABWMH010000003.1"/>
</dbReference>
<feature type="chain" id="PRO_5046443471" evidence="1">
    <location>
        <begin position="26"/>
        <end position="410"/>
    </location>
</feature>
<accession>A0ABX2N4J7</accession>
<reference evidence="3 4" key="1">
    <citation type="submission" date="2020-06" db="EMBL/GenBank/DDBJ databases">
        <authorList>
            <person name="Kim S.-J."/>
            <person name="Park S.-J."/>
        </authorList>
    </citation>
    <scope>NUCLEOTIDE SEQUENCE [LARGE SCALE GENOMIC DNA]</scope>
    <source>
        <strain evidence="3 4">SW-151</strain>
    </source>
</reference>
<keyword evidence="4" id="KW-1185">Reference proteome</keyword>
<gene>
    <name evidence="3" type="ORF">HUO14_12075</name>
</gene>
<organism evidence="3 4">
    <name type="scientific">Parasphingorhabdus flavimaris</name>
    <dbReference type="NCBI Taxonomy" id="266812"/>
    <lineage>
        <taxon>Bacteria</taxon>
        <taxon>Pseudomonadati</taxon>
        <taxon>Pseudomonadota</taxon>
        <taxon>Alphaproteobacteria</taxon>
        <taxon>Sphingomonadales</taxon>
        <taxon>Sphingomonadaceae</taxon>
        <taxon>Parasphingorhabdus</taxon>
    </lineage>
</organism>
<keyword evidence="1" id="KW-0732">Signal</keyword>
<evidence type="ECO:0000259" key="2">
    <source>
        <dbReference type="Pfam" id="PF13372"/>
    </source>
</evidence>
<dbReference type="EMBL" id="JABWMH010000003">
    <property type="protein sequence ID" value="NVD28628.1"/>
    <property type="molecule type" value="Genomic_DNA"/>
</dbReference>
<dbReference type="SUPFAM" id="SSF56935">
    <property type="entry name" value="Porins"/>
    <property type="match status" value="1"/>
</dbReference>
<name>A0ABX2N4J7_9SPHN</name>
<feature type="domain" description="Alginate export" evidence="2">
    <location>
        <begin position="123"/>
        <end position="167"/>
    </location>
</feature>
<dbReference type="InterPro" id="IPR023614">
    <property type="entry name" value="Porin_dom_sf"/>
</dbReference>
<protein>
    <submittedName>
        <fullName evidence="3">Alginate export family protein</fullName>
    </submittedName>
</protein>
<proteinExistence type="predicted"/>
<dbReference type="Gene3D" id="2.40.160.10">
    <property type="entry name" value="Porin"/>
    <property type="match status" value="1"/>
</dbReference>